<accession>A0A484GXV8</accession>
<reference evidence="1 2" key="1">
    <citation type="journal article" date="2018" name="Genomics">
        <title>Molecular footprints of inshore aquatic adaptation in Indo-Pacific humpback dolphin (Sousa chinensis).</title>
        <authorList>
            <person name="Ming Y."/>
            <person name="Jian J."/>
            <person name="Yu F."/>
            <person name="Yu X."/>
            <person name="Wang J."/>
            <person name="Liu W."/>
        </authorList>
    </citation>
    <scope>NUCLEOTIDE SEQUENCE [LARGE SCALE GENOMIC DNA]</scope>
    <source>
        <strain evidence="1">MY-2018</strain>
        <tissue evidence="1">Skin</tissue>
    </source>
</reference>
<keyword evidence="2" id="KW-1185">Reference proteome</keyword>
<evidence type="ECO:0000313" key="1">
    <source>
        <dbReference type="EMBL" id="TEA40150.1"/>
    </source>
</evidence>
<gene>
    <name evidence="1" type="ORF">DBR06_SOUSAS8210080</name>
</gene>
<dbReference type="EMBL" id="QWLN02003306">
    <property type="protein sequence ID" value="TEA40150.1"/>
    <property type="molecule type" value="Genomic_DNA"/>
</dbReference>
<organism evidence="1 2">
    <name type="scientific">Sousa chinensis</name>
    <name type="common">Indo-pacific humpbacked dolphin</name>
    <name type="synonym">Steno chinensis</name>
    <dbReference type="NCBI Taxonomy" id="103600"/>
    <lineage>
        <taxon>Eukaryota</taxon>
        <taxon>Metazoa</taxon>
        <taxon>Chordata</taxon>
        <taxon>Craniata</taxon>
        <taxon>Vertebrata</taxon>
        <taxon>Euteleostomi</taxon>
        <taxon>Mammalia</taxon>
        <taxon>Eutheria</taxon>
        <taxon>Laurasiatheria</taxon>
        <taxon>Artiodactyla</taxon>
        <taxon>Whippomorpha</taxon>
        <taxon>Cetacea</taxon>
        <taxon>Odontoceti</taxon>
        <taxon>Delphinidae</taxon>
        <taxon>Sousa</taxon>
    </lineage>
</organism>
<evidence type="ECO:0000313" key="2">
    <source>
        <dbReference type="Proteomes" id="UP000295264"/>
    </source>
</evidence>
<name>A0A484GXV8_SOUCH</name>
<sequence>CVCAGSRLTRAAGVTWPGHVQPAPFLPQQLAHKQPGCCGGGGADMCKRGGGARGPARAKGRRSLSKASPLPMLALPRHRKFLVLRCCCKTCFGK</sequence>
<comment type="caution">
    <text evidence="1">The sequence shown here is derived from an EMBL/GenBank/DDBJ whole genome shotgun (WGS) entry which is preliminary data.</text>
</comment>
<dbReference type="Proteomes" id="UP000295264">
    <property type="component" value="Unassembled WGS sequence"/>
</dbReference>
<dbReference type="AlphaFoldDB" id="A0A484GXV8"/>
<protein>
    <submittedName>
        <fullName evidence="1">Uncharacterized protein</fullName>
    </submittedName>
</protein>
<feature type="non-terminal residue" evidence="1">
    <location>
        <position position="1"/>
    </location>
</feature>
<proteinExistence type="predicted"/>